<accession>A0A0F9E799</accession>
<dbReference type="PANTHER" id="PTHR42740">
    <property type="entry name" value="RIBONUCLEASE VAPC3"/>
    <property type="match status" value="1"/>
</dbReference>
<feature type="domain" description="PIN" evidence="6">
    <location>
        <begin position="2"/>
        <end position="117"/>
    </location>
</feature>
<reference evidence="7" key="1">
    <citation type="journal article" date="2015" name="Nature">
        <title>Complex archaea that bridge the gap between prokaryotes and eukaryotes.</title>
        <authorList>
            <person name="Spang A."/>
            <person name="Saw J.H."/>
            <person name="Jorgensen S.L."/>
            <person name="Zaremba-Niedzwiedzka K."/>
            <person name="Martijn J."/>
            <person name="Lind A.E."/>
            <person name="van Eijk R."/>
            <person name="Schleper C."/>
            <person name="Guy L."/>
            <person name="Ettema T.J."/>
        </authorList>
    </citation>
    <scope>NUCLEOTIDE SEQUENCE</scope>
</reference>
<evidence type="ECO:0000256" key="5">
    <source>
        <dbReference type="ARBA" id="ARBA00022842"/>
    </source>
</evidence>
<proteinExistence type="predicted"/>
<organism evidence="7">
    <name type="scientific">marine sediment metagenome</name>
    <dbReference type="NCBI Taxonomy" id="412755"/>
    <lineage>
        <taxon>unclassified sequences</taxon>
        <taxon>metagenomes</taxon>
        <taxon>ecological metagenomes</taxon>
    </lineage>
</organism>
<keyword evidence="3" id="KW-0479">Metal-binding</keyword>
<keyword evidence="2" id="KW-0540">Nuclease</keyword>
<evidence type="ECO:0000256" key="3">
    <source>
        <dbReference type="ARBA" id="ARBA00022723"/>
    </source>
</evidence>
<dbReference type="InterPro" id="IPR051749">
    <property type="entry name" value="PINc/VapC_TA_RNase"/>
</dbReference>
<keyword evidence="4" id="KW-0378">Hydrolase</keyword>
<protein>
    <recommendedName>
        <fullName evidence="6">PIN domain-containing protein</fullName>
    </recommendedName>
</protein>
<dbReference type="GO" id="GO:0016787">
    <property type="term" value="F:hydrolase activity"/>
    <property type="evidence" value="ECO:0007669"/>
    <property type="project" value="UniProtKB-KW"/>
</dbReference>
<evidence type="ECO:0000259" key="6">
    <source>
        <dbReference type="Pfam" id="PF01850"/>
    </source>
</evidence>
<dbReference type="InterPro" id="IPR029060">
    <property type="entry name" value="PIN-like_dom_sf"/>
</dbReference>
<keyword evidence="1" id="KW-1277">Toxin-antitoxin system</keyword>
<dbReference type="Gene3D" id="3.40.50.1010">
    <property type="entry name" value="5'-nuclease"/>
    <property type="match status" value="1"/>
</dbReference>
<dbReference type="SUPFAM" id="SSF88723">
    <property type="entry name" value="PIN domain-like"/>
    <property type="match status" value="1"/>
</dbReference>
<dbReference type="GO" id="GO:0004540">
    <property type="term" value="F:RNA nuclease activity"/>
    <property type="evidence" value="ECO:0007669"/>
    <property type="project" value="TreeGrafter"/>
</dbReference>
<dbReference type="EMBL" id="LAZR01026070">
    <property type="protein sequence ID" value="KKL69888.1"/>
    <property type="molecule type" value="Genomic_DNA"/>
</dbReference>
<name>A0A0F9E799_9ZZZZ</name>
<dbReference type="PANTHER" id="PTHR42740:SF1">
    <property type="entry name" value="RIBONUCLEASE VAPC3"/>
    <property type="match status" value="1"/>
</dbReference>
<sequence length="135" mass="15544">MIIIDTSAWLLALRKEFHPVIKERIEKILLESEVAVTGIIILELLGGTKIENEYYRLKSRLDSLYYIEADKSLWNNSSRLAFDLRRKGITIPFTDIFIAASTINTNAKLIHADSHFELISQHTELNVESYLPLIQ</sequence>
<evidence type="ECO:0000313" key="7">
    <source>
        <dbReference type="EMBL" id="KKL69888.1"/>
    </source>
</evidence>
<dbReference type="AlphaFoldDB" id="A0A0F9E799"/>
<dbReference type="Pfam" id="PF01850">
    <property type="entry name" value="PIN"/>
    <property type="match status" value="1"/>
</dbReference>
<keyword evidence="5" id="KW-0460">Magnesium</keyword>
<dbReference type="CDD" id="cd18758">
    <property type="entry name" value="PIN_MtVapC3-like"/>
    <property type="match status" value="1"/>
</dbReference>
<evidence type="ECO:0000256" key="2">
    <source>
        <dbReference type="ARBA" id="ARBA00022722"/>
    </source>
</evidence>
<gene>
    <name evidence="7" type="ORF">LCGC14_2110390</name>
</gene>
<dbReference type="InterPro" id="IPR002716">
    <property type="entry name" value="PIN_dom"/>
</dbReference>
<evidence type="ECO:0000256" key="1">
    <source>
        <dbReference type="ARBA" id="ARBA00022649"/>
    </source>
</evidence>
<comment type="caution">
    <text evidence="7">The sequence shown here is derived from an EMBL/GenBank/DDBJ whole genome shotgun (WGS) entry which is preliminary data.</text>
</comment>
<evidence type="ECO:0000256" key="4">
    <source>
        <dbReference type="ARBA" id="ARBA00022801"/>
    </source>
</evidence>
<dbReference type="GO" id="GO:0046872">
    <property type="term" value="F:metal ion binding"/>
    <property type="evidence" value="ECO:0007669"/>
    <property type="project" value="UniProtKB-KW"/>
</dbReference>